<keyword evidence="7 9" id="KW-1133">Transmembrane helix</keyword>
<keyword evidence="4" id="KW-0288">FMN</keyword>
<dbReference type="GO" id="GO:0005886">
    <property type="term" value="C:plasma membrane"/>
    <property type="evidence" value="ECO:0007669"/>
    <property type="project" value="TreeGrafter"/>
</dbReference>
<evidence type="ECO:0000313" key="10">
    <source>
        <dbReference type="EMBL" id="ELR71877.1"/>
    </source>
</evidence>
<keyword evidence="8 9" id="KW-0472">Membrane</keyword>
<evidence type="ECO:0000256" key="5">
    <source>
        <dbReference type="ARBA" id="ARBA00022692"/>
    </source>
</evidence>
<evidence type="ECO:0000256" key="8">
    <source>
        <dbReference type="ARBA" id="ARBA00023136"/>
    </source>
</evidence>
<evidence type="ECO:0000313" key="11">
    <source>
        <dbReference type="Proteomes" id="UP000011135"/>
    </source>
</evidence>
<evidence type="ECO:0000256" key="6">
    <source>
        <dbReference type="ARBA" id="ARBA00022967"/>
    </source>
</evidence>
<keyword evidence="3" id="KW-0285">Flavoprotein</keyword>
<keyword evidence="1" id="KW-0813">Transport</keyword>
<dbReference type="PANTHER" id="PTHR30578">
    <property type="entry name" value="ELECTRON TRANSPORT COMPLEX PROTEIN RNFD"/>
    <property type="match status" value="1"/>
</dbReference>
<dbReference type="Proteomes" id="UP000011135">
    <property type="component" value="Unassembled WGS sequence"/>
</dbReference>
<reference evidence="10 11" key="1">
    <citation type="submission" date="2012-12" db="EMBL/GenBank/DDBJ databases">
        <title>Genome assembly of Fulvivirga imtechensis AK7.</title>
        <authorList>
            <person name="Nupur N."/>
            <person name="Khatri I."/>
            <person name="Kumar R."/>
            <person name="Subramanian S."/>
            <person name="Pinnaka A."/>
        </authorList>
    </citation>
    <scope>NUCLEOTIDE SEQUENCE [LARGE SCALE GENOMIC DNA]</scope>
    <source>
        <strain evidence="10 11">AK7</strain>
    </source>
</reference>
<dbReference type="EMBL" id="AMZN01000032">
    <property type="protein sequence ID" value="ELR71877.1"/>
    <property type="molecule type" value="Genomic_DNA"/>
</dbReference>
<sequence>MFSVVLGGLAGGFLLNGIAVNEYMAMPAYYHLIIGGFAFGTVYMATDPVTASQTETGKWIYGFLIGLLTVVIRVFNPAYPEGIMLAILFMNVFAPLIDHYVVIANKKRRLQRATV</sequence>
<keyword evidence="11" id="KW-1185">Reference proteome</keyword>
<evidence type="ECO:0000256" key="1">
    <source>
        <dbReference type="ARBA" id="ARBA00022448"/>
    </source>
</evidence>
<evidence type="ECO:0000256" key="2">
    <source>
        <dbReference type="ARBA" id="ARBA00022553"/>
    </source>
</evidence>
<evidence type="ECO:0000256" key="4">
    <source>
        <dbReference type="ARBA" id="ARBA00022643"/>
    </source>
</evidence>
<accession>L8JXD1</accession>
<dbReference type="Pfam" id="PF03116">
    <property type="entry name" value="NQR2_RnfD_RnfE"/>
    <property type="match status" value="1"/>
</dbReference>
<protein>
    <submittedName>
        <fullName evidence="10">Na(+)-translocating NADH-quinone reductase subunit B</fullName>
    </submittedName>
</protein>
<feature type="transmembrane region" description="Helical" evidence="9">
    <location>
        <begin position="58"/>
        <end position="76"/>
    </location>
</feature>
<evidence type="ECO:0000256" key="7">
    <source>
        <dbReference type="ARBA" id="ARBA00022989"/>
    </source>
</evidence>
<keyword evidence="5 9" id="KW-0812">Transmembrane</keyword>
<dbReference type="InterPro" id="IPR004338">
    <property type="entry name" value="NqrB/RnfD"/>
</dbReference>
<gene>
    <name evidence="10" type="ORF">C900_02252</name>
</gene>
<dbReference type="GO" id="GO:0055085">
    <property type="term" value="P:transmembrane transport"/>
    <property type="evidence" value="ECO:0007669"/>
    <property type="project" value="InterPro"/>
</dbReference>
<name>L8JXD1_9BACT</name>
<feature type="transmembrane region" description="Helical" evidence="9">
    <location>
        <begin position="82"/>
        <end position="103"/>
    </location>
</feature>
<proteinExistence type="predicted"/>
<organism evidence="10 11">
    <name type="scientific">Fulvivirga imtechensis AK7</name>
    <dbReference type="NCBI Taxonomy" id="1237149"/>
    <lineage>
        <taxon>Bacteria</taxon>
        <taxon>Pseudomonadati</taxon>
        <taxon>Bacteroidota</taxon>
        <taxon>Cytophagia</taxon>
        <taxon>Cytophagales</taxon>
        <taxon>Fulvivirgaceae</taxon>
        <taxon>Fulvivirga</taxon>
    </lineage>
</organism>
<dbReference type="PATRIC" id="fig|1237149.3.peg.2117"/>
<dbReference type="STRING" id="1237149.C900_02252"/>
<comment type="caution">
    <text evidence="10">The sequence shown here is derived from an EMBL/GenBank/DDBJ whole genome shotgun (WGS) entry which is preliminary data.</text>
</comment>
<dbReference type="PANTHER" id="PTHR30578:SF1">
    <property type="entry name" value="NA(+)-TRANSLOCATING NADH-QUINONE REDUCTASE SUBUNIT B"/>
    <property type="match status" value="1"/>
</dbReference>
<feature type="transmembrane region" description="Helical" evidence="9">
    <location>
        <begin position="29"/>
        <end position="46"/>
    </location>
</feature>
<keyword evidence="2" id="KW-0597">Phosphoprotein</keyword>
<evidence type="ECO:0000256" key="3">
    <source>
        <dbReference type="ARBA" id="ARBA00022630"/>
    </source>
</evidence>
<dbReference type="eggNOG" id="COG4658">
    <property type="taxonomic scope" value="Bacteria"/>
</dbReference>
<evidence type="ECO:0000256" key="9">
    <source>
        <dbReference type="SAM" id="Phobius"/>
    </source>
</evidence>
<dbReference type="AlphaFoldDB" id="L8JXD1"/>
<keyword evidence="6" id="KW-1278">Translocase</keyword>